<sequence>MPRNVLYPEGAEQLNVVVPKPVKDTLRVVALRQRQSMSQIVSVVLEDYLRRRGELPAREEAAV</sequence>
<dbReference type="SUPFAM" id="SSF47598">
    <property type="entry name" value="Ribbon-helix-helix"/>
    <property type="match status" value="1"/>
</dbReference>
<comment type="caution">
    <text evidence="1">The sequence shown here is derived from an EMBL/GenBank/DDBJ whole genome shotgun (WGS) entry which is preliminary data.</text>
</comment>
<organism evidence="1">
    <name type="scientific">marine sediment metagenome</name>
    <dbReference type="NCBI Taxonomy" id="412755"/>
    <lineage>
        <taxon>unclassified sequences</taxon>
        <taxon>metagenomes</taxon>
        <taxon>ecological metagenomes</taxon>
    </lineage>
</organism>
<dbReference type="InterPro" id="IPR013321">
    <property type="entry name" value="Arc_rbn_hlx_hlx"/>
</dbReference>
<dbReference type="EMBL" id="LAZR01014531">
    <property type="protein sequence ID" value="KKM17077.1"/>
    <property type="molecule type" value="Genomic_DNA"/>
</dbReference>
<dbReference type="GO" id="GO:0006355">
    <property type="term" value="P:regulation of DNA-templated transcription"/>
    <property type="evidence" value="ECO:0007669"/>
    <property type="project" value="InterPro"/>
</dbReference>
<name>A0A0F9HPL8_9ZZZZ</name>
<dbReference type="AlphaFoldDB" id="A0A0F9HPL8"/>
<dbReference type="Gene3D" id="1.10.1220.10">
    <property type="entry name" value="Met repressor-like"/>
    <property type="match status" value="1"/>
</dbReference>
<dbReference type="InterPro" id="IPR010985">
    <property type="entry name" value="Ribbon_hlx_hlx"/>
</dbReference>
<evidence type="ECO:0000313" key="1">
    <source>
        <dbReference type="EMBL" id="KKM17077.1"/>
    </source>
</evidence>
<protein>
    <submittedName>
        <fullName evidence="1">Uncharacterized protein</fullName>
    </submittedName>
</protein>
<gene>
    <name evidence="1" type="ORF">LCGC14_1679420</name>
</gene>
<accession>A0A0F9HPL8</accession>
<proteinExistence type="predicted"/>
<reference evidence="1" key="1">
    <citation type="journal article" date="2015" name="Nature">
        <title>Complex archaea that bridge the gap between prokaryotes and eukaryotes.</title>
        <authorList>
            <person name="Spang A."/>
            <person name="Saw J.H."/>
            <person name="Jorgensen S.L."/>
            <person name="Zaremba-Niedzwiedzka K."/>
            <person name="Martijn J."/>
            <person name="Lind A.E."/>
            <person name="van Eijk R."/>
            <person name="Schleper C."/>
            <person name="Guy L."/>
            <person name="Ettema T.J."/>
        </authorList>
    </citation>
    <scope>NUCLEOTIDE SEQUENCE</scope>
</reference>